<protein>
    <submittedName>
        <fullName evidence="11">TRAP transporter small permease</fullName>
    </submittedName>
</protein>
<evidence type="ECO:0000256" key="1">
    <source>
        <dbReference type="ARBA" id="ARBA00004429"/>
    </source>
</evidence>
<dbReference type="Proteomes" id="UP001200430">
    <property type="component" value="Unassembled WGS sequence"/>
</dbReference>
<evidence type="ECO:0000256" key="6">
    <source>
        <dbReference type="ARBA" id="ARBA00022989"/>
    </source>
</evidence>
<evidence type="ECO:0000256" key="5">
    <source>
        <dbReference type="ARBA" id="ARBA00022692"/>
    </source>
</evidence>
<evidence type="ECO:0000259" key="10">
    <source>
        <dbReference type="Pfam" id="PF04290"/>
    </source>
</evidence>
<gene>
    <name evidence="11" type="ORF">L2W38_05365</name>
</gene>
<keyword evidence="2" id="KW-0813">Transport</keyword>
<dbReference type="PANTHER" id="PTHR35011:SF2">
    <property type="entry name" value="2,3-DIKETO-L-GULONATE TRAP TRANSPORTER SMALL PERMEASE PROTEIN YIAM"/>
    <property type="match status" value="1"/>
</dbReference>
<dbReference type="EMBL" id="JAKGUD010000004">
    <property type="protein sequence ID" value="MCF4142235.1"/>
    <property type="molecule type" value="Genomic_DNA"/>
</dbReference>
<keyword evidence="3" id="KW-1003">Cell membrane</keyword>
<evidence type="ECO:0000256" key="9">
    <source>
        <dbReference type="SAM" id="Phobius"/>
    </source>
</evidence>
<dbReference type="Pfam" id="PF04290">
    <property type="entry name" value="DctQ"/>
    <property type="match status" value="1"/>
</dbReference>
<accession>A0ABS9EQR3</accession>
<name>A0ABS9EQR3_9BACT</name>
<organism evidence="11 12">
    <name type="scientific">Dethiosulfovibrio marinus</name>
    <dbReference type="NCBI Taxonomy" id="133532"/>
    <lineage>
        <taxon>Bacteria</taxon>
        <taxon>Thermotogati</taxon>
        <taxon>Synergistota</taxon>
        <taxon>Synergistia</taxon>
        <taxon>Synergistales</taxon>
        <taxon>Dethiosulfovibrionaceae</taxon>
        <taxon>Dethiosulfovibrio</taxon>
    </lineage>
</organism>
<feature type="transmembrane region" description="Helical" evidence="9">
    <location>
        <begin position="129"/>
        <end position="146"/>
    </location>
</feature>
<evidence type="ECO:0000256" key="4">
    <source>
        <dbReference type="ARBA" id="ARBA00022519"/>
    </source>
</evidence>
<feature type="transmembrane region" description="Helical" evidence="9">
    <location>
        <begin position="88"/>
        <end position="109"/>
    </location>
</feature>
<feature type="domain" description="Tripartite ATP-independent periplasmic transporters DctQ component" evidence="10">
    <location>
        <begin position="25"/>
        <end position="153"/>
    </location>
</feature>
<proteinExistence type="inferred from homology"/>
<comment type="caution">
    <text evidence="11">The sequence shown here is derived from an EMBL/GenBank/DDBJ whole genome shotgun (WGS) entry which is preliminary data.</text>
</comment>
<keyword evidence="12" id="KW-1185">Reference proteome</keyword>
<feature type="transmembrane region" description="Helical" evidence="9">
    <location>
        <begin position="12"/>
        <end position="38"/>
    </location>
</feature>
<feature type="transmembrane region" description="Helical" evidence="9">
    <location>
        <begin position="50"/>
        <end position="67"/>
    </location>
</feature>
<dbReference type="RefSeq" id="WP_236098992.1">
    <property type="nucleotide sequence ID" value="NZ_JAKGUD010000004.1"/>
</dbReference>
<keyword evidence="4" id="KW-0997">Cell inner membrane</keyword>
<evidence type="ECO:0000313" key="12">
    <source>
        <dbReference type="Proteomes" id="UP001200430"/>
    </source>
</evidence>
<keyword evidence="6 9" id="KW-1133">Transmembrane helix</keyword>
<sequence length="161" mass="18014">MFYEKILDKLNSAVEVLISFLLTFMVVVVFLQVVFRFIIHSSLPWSEEAARYLLIWISFLGATVGVKRGAHVGVEAVVNLFGGRKRRAISVVAYVLEAAFFVFLVLYGYRILSIVFCQSSPAMEISMAVPYSSLPVSSAIMLLYTIDGLFRTIFDPTEVIA</sequence>
<evidence type="ECO:0000313" key="11">
    <source>
        <dbReference type="EMBL" id="MCF4142235.1"/>
    </source>
</evidence>
<dbReference type="InterPro" id="IPR007387">
    <property type="entry name" value="TRAP_DctQ"/>
</dbReference>
<evidence type="ECO:0000256" key="3">
    <source>
        <dbReference type="ARBA" id="ARBA00022475"/>
    </source>
</evidence>
<keyword evidence="7 9" id="KW-0472">Membrane</keyword>
<evidence type="ECO:0000256" key="2">
    <source>
        <dbReference type="ARBA" id="ARBA00022448"/>
    </source>
</evidence>
<keyword evidence="5 9" id="KW-0812">Transmembrane</keyword>
<comment type="subcellular location">
    <subcellularLocation>
        <location evidence="1">Cell inner membrane</location>
        <topology evidence="1">Multi-pass membrane protein</topology>
    </subcellularLocation>
</comment>
<comment type="similarity">
    <text evidence="8">Belongs to the TRAP transporter small permease family.</text>
</comment>
<evidence type="ECO:0000256" key="8">
    <source>
        <dbReference type="ARBA" id="ARBA00038436"/>
    </source>
</evidence>
<dbReference type="InterPro" id="IPR055348">
    <property type="entry name" value="DctQ"/>
</dbReference>
<evidence type="ECO:0000256" key="7">
    <source>
        <dbReference type="ARBA" id="ARBA00023136"/>
    </source>
</evidence>
<reference evidence="11 12" key="1">
    <citation type="submission" date="2022-01" db="EMBL/GenBank/DDBJ databases">
        <title>Dethiosulfovibrio faecalis sp. nov., a novel proteolytic, non-sulfur-reducing bacterium isolated from a marine aquaculture solid waste bioreactor.</title>
        <authorList>
            <person name="Grabowski S."/>
            <person name="Apolinario E."/>
            <person name="Schneider N."/>
            <person name="Marshall C.W."/>
            <person name="Sowers K.R."/>
        </authorList>
    </citation>
    <scope>NUCLEOTIDE SEQUENCE [LARGE SCALE GENOMIC DNA]</scope>
    <source>
        <strain evidence="11 12">DSM 12537</strain>
    </source>
</reference>
<dbReference type="PANTHER" id="PTHR35011">
    <property type="entry name" value="2,3-DIKETO-L-GULONATE TRAP TRANSPORTER SMALL PERMEASE PROTEIN YIAM"/>
    <property type="match status" value="1"/>
</dbReference>